<dbReference type="GO" id="GO:0016765">
    <property type="term" value="F:transferase activity, transferring alkyl or aryl (other than methyl) groups"/>
    <property type="evidence" value="ECO:0007669"/>
    <property type="project" value="InterPro"/>
</dbReference>
<feature type="binding site" evidence="3">
    <location>
        <position position="270"/>
    </location>
    <ligand>
        <name>dimethylallyl diphosphate</name>
        <dbReference type="ChEBI" id="CHEBI:57623"/>
    </ligand>
</feature>
<feature type="binding site" evidence="3">
    <location>
        <position position="96"/>
    </location>
    <ligand>
        <name>L-tryptophan</name>
        <dbReference type="ChEBI" id="CHEBI:57912"/>
    </ligand>
</feature>
<proteinExistence type="inferred from homology"/>
<dbReference type="EMBL" id="MT901694">
    <property type="protein sequence ID" value="QPI71219.1"/>
    <property type="molecule type" value="Genomic_DNA"/>
</dbReference>
<accession>A0A8K0ZCU3</accession>
<feature type="binding site" evidence="3">
    <location>
        <position position="272"/>
    </location>
    <ligand>
        <name>dimethylallyl diphosphate</name>
        <dbReference type="ChEBI" id="CHEBI:57623"/>
    </ligand>
</feature>
<dbReference type="SFLD" id="SFLDG01162">
    <property type="entry name" value="I"/>
    <property type="match status" value="1"/>
</dbReference>
<dbReference type="SFLD" id="SFLDS00036">
    <property type="entry name" value="Aromatic_Prenyltransferase"/>
    <property type="match status" value="1"/>
</dbReference>
<dbReference type="InterPro" id="IPR017795">
    <property type="entry name" value="ABBA_NscD-like"/>
</dbReference>
<feature type="binding site" evidence="3">
    <location>
        <position position="198"/>
    </location>
    <ligand>
        <name>dimethylallyl diphosphate</name>
        <dbReference type="ChEBI" id="CHEBI:57623"/>
    </ligand>
</feature>
<name>A0A8K0ZCU3_9PEZI</name>
<reference evidence="5" key="1">
    <citation type="submission" date="2020-08" db="EMBL/GenBank/DDBJ databases">
        <authorList>
            <person name="Zhao P."/>
            <person name="Xia X."/>
        </authorList>
    </citation>
    <scope>NUCLEOTIDE SEQUENCE</scope>
    <source>
        <strain evidence="5">SD-596</strain>
    </source>
</reference>
<dbReference type="PANTHER" id="PTHR40627:SF5">
    <property type="entry name" value="INDOLE PRENYLTRANSFERASE TDIB"/>
    <property type="match status" value="1"/>
</dbReference>
<dbReference type="AlphaFoldDB" id="A0A8K0ZCU3"/>
<dbReference type="CDD" id="cd13929">
    <property type="entry name" value="PT-DMATS_CymD"/>
    <property type="match status" value="1"/>
</dbReference>
<evidence type="ECO:0000256" key="2">
    <source>
        <dbReference type="ARBA" id="ARBA00022679"/>
    </source>
</evidence>
<dbReference type="PIRSF" id="PIRSF000509">
    <property type="entry name" value="Trp_DMAT"/>
    <property type="match status" value="1"/>
</dbReference>
<dbReference type="NCBIfam" id="TIGR03429">
    <property type="entry name" value="arom_pren_DMATS"/>
    <property type="match status" value="1"/>
</dbReference>
<evidence type="ECO:0000256" key="3">
    <source>
        <dbReference type="PIRSR" id="PIRSR000509-1"/>
    </source>
</evidence>
<feature type="binding site" evidence="3">
    <location>
        <position position="112"/>
    </location>
    <ligand>
        <name>dimethylallyl diphosphate</name>
        <dbReference type="ChEBI" id="CHEBI:57623"/>
    </ligand>
</feature>
<evidence type="ECO:0000256" key="1">
    <source>
        <dbReference type="ARBA" id="ARBA00010209"/>
    </source>
</evidence>
<dbReference type="InterPro" id="IPR033964">
    <property type="entry name" value="ABBA"/>
</dbReference>
<dbReference type="PANTHER" id="PTHR40627">
    <property type="entry name" value="INDOLE PRENYLTRANSFERASE TDIB-RELATED"/>
    <property type="match status" value="1"/>
</dbReference>
<feature type="region of interest" description="Disordered" evidence="4">
    <location>
        <begin position="1"/>
        <end position="22"/>
    </location>
</feature>
<dbReference type="GO" id="GO:0009820">
    <property type="term" value="P:alkaloid metabolic process"/>
    <property type="evidence" value="ECO:0007669"/>
    <property type="project" value="InterPro"/>
</dbReference>
<evidence type="ECO:0000256" key="4">
    <source>
        <dbReference type="SAM" id="MobiDB-lite"/>
    </source>
</evidence>
<dbReference type="InterPro" id="IPR012148">
    <property type="entry name" value="ABBA_DMATS-like"/>
</dbReference>
<keyword evidence="2" id="KW-0808">Transferase</keyword>
<feature type="binding site" evidence="3">
    <location>
        <position position="202"/>
    </location>
    <ligand>
        <name>L-tryptophan</name>
        <dbReference type="ChEBI" id="CHEBI:57912"/>
    </ligand>
</feature>
<feature type="binding site" evidence="3">
    <location>
        <position position="200"/>
    </location>
    <ligand>
        <name>dimethylallyl diphosphate</name>
        <dbReference type="ChEBI" id="CHEBI:57623"/>
    </ligand>
</feature>
<organism evidence="5">
    <name type="scientific">Ovatospora brasiliensis</name>
    <dbReference type="NCBI Taxonomy" id="1934393"/>
    <lineage>
        <taxon>Eukaryota</taxon>
        <taxon>Fungi</taxon>
        <taxon>Dikarya</taxon>
        <taxon>Ascomycota</taxon>
        <taxon>Pezizomycotina</taxon>
        <taxon>Sordariomycetes</taxon>
        <taxon>Sordariomycetidae</taxon>
        <taxon>Sordariales</taxon>
        <taxon>Chaetomiaceae</taxon>
        <taxon>Ovatospora</taxon>
    </lineage>
</organism>
<feature type="binding site" evidence="3">
    <location>
        <position position="356"/>
    </location>
    <ligand>
        <name>dimethylallyl diphosphate</name>
        <dbReference type="ChEBI" id="CHEBI:57623"/>
    </ligand>
</feature>
<protein>
    <submittedName>
        <fullName evidence="5">Aromatic prenyltransferases</fullName>
    </submittedName>
</protein>
<evidence type="ECO:0000313" key="5">
    <source>
        <dbReference type="EMBL" id="QPI71219.1"/>
    </source>
</evidence>
<sequence length="435" mass="47883">MATPTTASARPVPDTTGARDEKPNALDLQLQDTAYWNQHSTEVLASLLASSGSYTPSEIDSHIDFVQRNVIPCLGPEPARAHAPTYYLAPAPSPFEPSLNFTDASGPNPAVRFTFELLGPNGCSPSDPVAAHAATQLLPRLAAVTPGTDMRWVNAFAPALLLTDQEAADLKDKLPPWLKRVPQCAVAYDLDGGERAMKVYFYPMVKHIATGKRSEELVFDVIRRLEPLGPKFGPALDVLEDYLRGADEAAPIKVLGIDAVDPEVTKARLKVYMRRKSTAFNVVRDAVTLGGRVVDPETLKGLEVLKGIWHLLLDEPEGIADDNWNKPPNDPTNEHWGLALGIELTPGRATPQVKVYVPAWQYARSDAAMVKNMEKVFQTRNWLWGKDGRYGKMLEGAFGKHQVEMDRVLHSYISFAYTEKTGLYMTTYFAGPAEA</sequence>
<feature type="binding site" evidence="3">
    <location>
        <position position="268"/>
    </location>
    <ligand>
        <name>dimethylallyl diphosphate</name>
        <dbReference type="ChEBI" id="CHEBI:57623"/>
    </ligand>
</feature>
<comment type="similarity">
    <text evidence="1">Belongs to the tryptophan dimethylallyltransferase family.</text>
</comment>
<dbReference type="Pfam" id="PF11991">
    <property type="entry name" value="Trp_DMAT"/>
    <property type="match status" value="1"/>
</dbReference>